<proteinExistence type="predicted"/>
<name>A0A6C0I9V6_9ZZZZ</name>
<accession>A0A6C0I9V6</accession>
<protein>
    <submittedName>
        <fullName evidence="1">Uncharacterized protein</fullName>
    </submittedName>
</protein>
<evidence type="ECO:0000313" key="1">
    <source>
        <dbReference type="EMBL" id="QHT89734.1"/>
    </source>
</evidence>
<dbReference type="AlphaFoldDB" id="A0A6C0I9V6"/>
<reference evidence="1" key="1">
    <citation type="journal article" date="2020" name="Nature">
        <title>Giant virus diversity and host interactions through global metagenomics.</title>
        <authorList>
            <person name="Schulz F."/>
            <person name="Roux S."/>
            <person name="Paez-Espino D."/>
            <person name="Jungbluth S."/>
            <person name="Walsh D.A."/>
            <person name="Denef V.J."/>
            <person name="McMahon K.D."/>
            <person name="Konstantinidis K.T."/>
            <person name="Eloe-Fadrosh E.A."/>
            <person name="Kyrpides N.C."/>
            <person name="Woyke T."/>
        </authorList>
    </citation>
    <scope>NUCLEOTIDE SEQUENCE</scope>
    <source>
        <strain evidence="1">GVMAG-M-3300023184-62</strain>
    </source>
</reference>
<sequence>MGTTNRDSSVLTKQRAQKALYTHYSANIKNAGNVKQEQASAQSAGVVVDRQIGGSACLCTAQGTYPFIGDAGANNGANANH</sequence>
<organism evidence="1">
    <name type="scientific">viral metagenome</name>
    <dbReference type="NCBI Taxonomy" id="1070528"/>
    <lineage>
        <taxon>unclassified sequences</taxon>
        <taxon>metagenomes</taxon>
        <taxon>organismal metagenomes</taxon>
    </lineage>
</organism>
<dbReference type="EMBL" id="MN740152">
    <property type="protein sequence ID" value="QHT89734.1"/>
    <property type="molecule type" value="Genomic_DNA"/>
</dbReference>